<evidence type="ECO:0000256" key="1">
    <source>
        <dbReference type="ARBA" id="ARBA00022741"/>
    </source>
</evidence>
<dbReference type="Gene3D" id="3.40.50.300">
    <property type="entry name" value="P-loop containing nucleotide triphosphate hydrolases"/>
    <property type="match status" value="1"/>
</dbReference>
<keyword evidence="2" id="KW-0067">ATP-binding</keyword>
<gene>
    <name evidence="4" type="ORF">CUNI_LOCUS12346</name>
</gene>
<dbReference type="InterPro" id="IPR015415">
    <property type="entry name" value="Spast_Vps4_C"/>
</dbReference>
<evidence type="ECO:0000313" key="5">
    <source>
        <dbReference type="Proteomes" id="UP000678393"/>
    </source>
</evidence>
<dbReference type="Gene3D" id="1.10.8.60">
    <property type="match status" value="1"/>
</dbReference>
<dbReference type="AlphaFoldDB" id="A0A8S3ZF06"/>
<keyword evidence="1" id="KW-0547">Nucleotide-binding</keyword>
<keyword evidence="5" id="KW-1185">Reference proteome</keyword>
<sequence length="99" mass="11206">GHTQVELFGTPNIGKHTSRTVLAHLTAGHTQVELDAAMMSFRRRISGLSPEEIRNIPKEELTLPTTMEDFTEAIKKVNKSVTQESMEKYKKWMEEFGSA</sequence>
<feature type="non-terminal residue" evidence="4">
    <location>
        <position position="99"/>
    </location>
</feature>
<dbReference type="EMBL" id="CAJHNH020002451">
    <property type="protein sequence ID" value="CAG5126788.1"/>
    <property type="molecule type" value="Genomic_DNA"/>
</dbReference>
<protein>
    <recommendedName>
        <fullName evidence="3">Spastin/Vps4 C-terminal domain-containing protein</fullName>
    </recommendedName>
</protein>
<feature type="domain" description="Spastin/Vps4 C-terminal" evidence="3">
    <location>
        <begin position="54"/>
        <end position="97"/>
    </location>
</feature>
<dbReference type="Proteomes" id="UP000678393">
    <property type="component" value="Unassembled WGS sequence"/>
</dbReference>
<organism evidence="4 5">
    <name type="scientific">Candidula unifasciata</name>
    <dbReference type="NCBI Taxonomy" id="100452"/>
    <lineage>
        <taxon>Eukaryota</taxon>
        <taxon>Metazoa</taxon>
        <taxon>Spiralia</taxon>
        <taxon>Lophotrochozoa</taxon>
        <taxon>Mollusca</taxon>
        <taxon>Gastropoda</taxon>
        <taxon>Heterobranchia</taxon>
        <taxon>Euthyneura</taxon>
        <taxon>Panpulmonata</taxon>
        <taxon>Eupulmonata</taxon>
        <taxon>Stylommatophora</taxon>
        <taxon>Helicina</taxon>
        <taxon>Helicoidea</taxon>
        <taxon>Geomitridae</taxon>
        <taxon>Candidula</taxon>
    </lineage>
</organism>
<dbReference type="GO" id="GO:0005524">
    <property type="term" value="F:ATP binding"/>
    <property type="evidence" value="ECO:0007669"/>
    <property type="project" value="UniProtKB-KW"/>
</dbReference>
<accession>A0A8S3ZF06</accession>
<dbReference type="Pfam" id="PF09336">
    <property type="entry name" value="Vps4_C"/>
    <property type="match status" value="1"/>
</dbReference>
<evidence type="ECO:0000259" key="3">
    <source>
        <dbReference type="Pfam" id="PF09336"/>
    </source>
</evidence>
<reference evidence="4" key="1">
    <citation type="submission" date="2021-04" db="EMBL/GenBank/DDBJ databases">
        <authorList>
            <consortium name="Molecular Ecology Group"/>
        </authorList>
    </citation>
    <scope>NUCLEOTIDE SEQUENCE</scope>
</reference>
<comment type="caution">
    <text evidence="4">The sequence shown here is derived from an EMBL/GenBank/DDBJ whole genome shotgun (WGS) entry which is preliminary data.</text>
</comment>
<dbReference type="OrthoDB" id="6141442at2759"/>
<proteinExistence type="predicted"/>
<dbReference type="InterPro" id="IPR027417">
    <property type="entry name" value="P-loop_NTPase"/>
</dbReference>
<evidence type="ECO:0000256" key="2">
    <source>
        <dbReference type="ARBA" id="ARBA00022840"/>
    </source>
</evidence>
<name>A0A8S3ZF06_9EUPU</name>
<evidence type="ECO:0000313" key="4">
    <source>
        <dbReference type="EMBL" id="CAG5126788.1"/>
    </source>
</evidence>